<evidence type="ECO:0000256" key="2">
    <source>
        <dbReference type="ARBA" id="ARBA00023315"/>
    </source>
</evidence>
<dbReference type="InterPro" id="IPR050832">
    <property type="entry name" value="Bact_Acetyltransf"/>
</dbReference>
<evidence type="ECO:0000259" key="3">
    <source>
        <dbReference type="PROSITE" id="PS51186"/>
    </source>
</evidence>
<dbReference type="PANTHER" id="PTHR43877">
    <property type="entry name" value="AMINOALKYLPHOSPHONATE N-ACETYLTRANSFERASE-RELATED-RELATED"/>
    <property type="match status" value="1"/>
</dbReference>
<keyword evidence="5" id="KW-1185">Reference proteome</keyword>
<reference evidence="4 5" key="1">
    <citation type="submission" date="2016-10" db="EMBL/GenBank/DDBJ databases">
        <title>Comparative genome analysis of multiple Pseudomonas spp. focuses on biocontrol and plant growth promoting traits.</title>
        <authorList>
            <person name="Tao X.-Y."/>
            <person name="Taylor C.G."/>
        </authorList>
    </citation>
    <scope>NUCLEOTIDE SEQUENCE [LARGE SCALE GENOMIC DNA]</scope>
    <source>
        <strain evidence="4 5">15D11</strain>
    </source>
</reference>
<evidence type="ECO:0000256" key="1">
    <source>
        <dbReference type="ARBA" id="ARBA00022679"/>
    </source>
</evidence>
<gene>
    <name evidence="4" type="ORF">BHU25_23005</name>
</gene>
<dbReference type="PANTHER" id="PTHR43877:SF1">
    <property type="entry name" value="ACETYLTRANSFERASE"/>
    <property type="match status" value="1"/>
</dbReference>
<dbReference type="RefSeq" id="WP_123567593.1">
    <property type="nucleotide sequence ID" value="NZ_MOAM01000035.1"/>
</dbReference>
<dbReference type="Proteomes" id="UP000285286">
    <property type="component" value="Unassembled WGS sequence"/>
</dbReference>
<dbReference type="EMBL" id="MOAM01000035">
    <property type="protein sequence ID" value="ROL64749.1"/>
    <property type="molecule type" value="Genomic_DNA"/>
</dbReference>
<dbReference type="Gene3D" id="3.40.630.30">
    <property type="match status" value="1"/>
</dbReference>
<comment type="caution">
    <text evidence="4">The sequence shown here is derived from an EMBL/GenBank/DDBJ whole genome shotgun (WGS) entry which is preliminary data.</text>
</comment>
<feature type="domain" description="N-acetyltransferase" evidence="3">
    <location>
        <begin position="3"/>
        <end position="150"/>
    </location>
</feature>
<dbReference type="Pfam" id="PF13673">
    <property type="entry name" value="Acetyltransf_10"/>
    <property type="match status" value="1"/>
</dbReference>
<keyword evidence="2" id="KW-0012">Acyltransferase</keyword>
<dbReference type="PROSITE" id="PS51186">
    <property type="entry name" value="GNAT"/>
    <property type="match status" value="1"/>
</dbReference>
<evidence type="ECO:0000313" key="4">
    <source>
        <dbReference type="EMBL" id="ROL64749.1"/>
    </source>
</evidence>
<dbReference type="InterPro" id="IPR000182">
    <property type="entry name" value="GNAT_dom"/>
</dbReference>
<organism evidence="4 5">
    <name type="scientific">Pseudomonas vranovensis</name>
    <dbReference type="NCBI Taxonomy" id="321661"/>
    <lineage>
        <taxon>Bacteria</taxon>
        <taxon>Pseudomonadati</taxon>
        <taxon>Pseudomonadota</taxon>
        <taxon>Gammaproteobacteria</taxon>
        <taxon>Pseudomonadales</taxon>
        <taxon>Pseudomonadaceae</taxon>
        <taxon>Pseudomonas</taxon>
    </lineage>
</organism>
<keyword evidence="1 4" id="KW-0808">Transferase</keyword>
<evidence type="ECO:0000313" key="5">
    <source>
        <dbReference type="Proteomes" id="UP000285286"/>
    </source>
</evidence>
<dbReference type="InterPro" id="IPR016181">
    <property type="entry name" value="Acyl_CoA_acyltransferase"/>
</dbReference>
<protein>
    <submittedName>
        <fullName evidence="4">GNAT family N-acetyltransferase</fullName>
    </submittedName>
</protein>
<dbReference type="GO" id="GO:0016747">
    <property type="term" value="F:acyltransferase activity, transferring groups other than amino-acyl groups"/>
    <property type="evidence" value="ECO:0007669"/>
    <property type="project" value="InterPro"/>
</dbReference>
<dbReference type="SUPFAM" id="SSF55729">
    <property type="entry name" value="Acyl-CoA N-acyltransferases (Nat)"/>
    <property type="match status" value="1"/>
</dbReference>
<name>A0A423CZL6_9PSED</name>
<proteinExistence type="predicted"/>
<accession>A0A423CZL6</accession>
<dbReference type="AlphaFoldDB" id="A0A423CZL6"/>
<sequence length="151" mass="16189">MPLHIRPATPADASAISAVIIQSLQQTNAADYSAALIAQVEQSFTAERILALLEQRQVLVALLDQQLVATASLQGNVLRSVFVAPGVQGTGVGRALLLALENLARQAGQTLLRVPSSITAEGFYARLGYAKVREVMEGEERIIVMERAVPR</sequence>